<keyword evidence="6 9" id="KW-0472">Membrane</keyword>
<evidence type="ECO:0000256" key="2">
    <source>
        <dbReference type="ARBA" id="ARBA00022692"/>
    </source>
</evidence>
<evidence type="ECO:0000313" key="11">
    <source>
        <dbReference type="EnsemblMetazoa" id="XP_022662740"/>
    </source>
</evidence>
<evidence type="ECO:0000256" key="6">
    <source>
        <dbReference type="ARBA" id="ARBA00023136"/>
    </source>
</evidence>
<evidence type="ECO:0000256" key="1">
    <source>
        <dbReference type="ARBA" id="ARBA00004434"/>
    </source>
</evidence>
<keyword evidence="2 9" id="KW-0812">Transmembrane</keyword>
<dbReference type="GO" id="GO:0030003">
    <property type="term" value="P:intracellular monoatomic cation homeostasis"/>
    <property type="evidence" value="ECO:0007669"/>
    <property type="project" value="TreeGrafter"/>
</dbReference>
<dbReference type="InParanoid" id="A0A7M7K7Q3"/>
<dbReference type="InterPro" id="IPR044202">
    <property type="entry name" value="LETM1/MDM38-like"/>
</dbReference>
<dbReference type="OMA" id="EGGVHNM"/>
<name>A0A7M7K7Q3_VARDE</name>
<feature type="compositionally biased region" description="Basic residues" evidence="8">
    <location>
        <begin position="381"/>
        <end position="397"/>
    </location>
</feature>
<dbReference type="PANTHER" id="PTHR14009">
    <property type="entry name" value="LEUCINE ZIPPER-EF-HAND CONTAINING TRANSMEMBRANE PROTEIN"/>
    <property type="match status" value="1"/>
</dbReference>
<evidence type="ECO:0000256" key="3">
    <source>
        <dbReference type="ARBA" id="ARBA00022792"/>
    </source>
</evidence>
<dbReference type="InterPro" id="IPR033122">
    <property type="entry name" value="LETM1-like_RBD"/>
</dbReference>
<organism evidence="11 12">
    <name type="scientific">Varroa destructor</name>
    <name type="common">Honeybee mite</name>
    <dbReference type="NCBI Taxonomy" id="109461"/>
    <lineage>
        <taxon>Eukaryota</taxon>
        <taxon>Metazoa</taxon>
        <taxon>Ecdysozoa</taxon>
        <taxon>Arthropoda</taxon>
        <taxon>Chelicerata</taxon>
        <taxon>Arachnida</taxon>
        <taxon>Acari</taxon>
        <taxon>Parasitiformes</taxon>
        <taxon>Mesostigmata</taxon>
        <taxon>Gamasina</taxon>
        <taxon>Dermanyssoidea</taxon>
        <taxon>Varroidae</taxon>
        <taxon>Varroa</taxon>
    </lineage>
</organism>
<keyword evidence="3" id="KW-0999">Mitochondrion inner membrane</keyword>
<keyword evidence="4 9" id="KW-1133">Transmembrane helix</keyword>
<dbReference type="OrthoDB" id="73691at2759"/>
<sequence>MHRALSFLRPSIGQLTQFRKLADNREKIKYGENYVQPRSRPRIFLARKFLEFVEGYEKLMQKHTPTIFDVYNSLGSGTKLLYKDIQMYLTVSKELKNGKPVDKLSREQLEVFYKVPKDMIHVAPILIICAMPLTNYFIFPLLYAFPKQLLSSQFWTQRQLRYFELERHLKRVQYHDSILYHLDKSETSESELQQKKQQIVKKLRSGLHPTVEEILEIKPLFQDGHSLALHNIPYGHLRALSLSQGLRYGSFMPYGKLWRFGGFVWEIDRALVREGPLESLSDDDIARCCLTRGFNPLGASRTEAEEFLDKWLTASLQLKERELSLLLHMPIFLAYNHRNNFGVLLMPPNNEKRQLPSTKTLASGEVFSNGGNNEAVDSKTKHQSPKATSRLKKRAIL</sequence>
<dbReference type="PROSITE" id="PS51758">
    <property type="entry name" value="LETM1_RBD"/>
    <property type="match status" value="1"/>
</dbReference>
<dbReference type="Pfam" id="PF07766">
    <property type="entry name" value="LETM1_RBD"/>
    <property type="match status" value="1"/>
</dbReference>
<dbReference type="Proteomes" id="UP000594260">
    <property type="component" value="Unplaced"/>
</dbReference>
<evidence type="ECO:0000256" key="5">
    <source>
        <dbReference type="ARBA" id="ARBA00023128"/>
    </source>
</evidence>
<protein>
    <recommendedName>
        <fullName evidence="10">Letm1 RBD domain-containing protein</fullName>
    </recommendedName>
</protein>
<evidence type="ECO:0000256" key="4">
    <source>
        <dbReference type="ARBA" id="ARBA00022989"/>
    </source>
</evidence>
<dbReference type="GO" id="GO:0043022">
    <property type="term" value="F:ribosome binding"/>
    <property type="evidence" value="ECO:0007669"/>
    <property type="project" value="InterPro"/>
</dbReference>
<evidence type="ECO:0000259" key="10">
    <source>
        <dbReference type="PROSITE" id="PS51758"/>
    </source>
</evidence>
<evidence type="ECO:0000256" key="7">
    <source>
        <dbReference type="PROSITE-ProRule" id="PRU01094"/>
    </source>
</evidence>
<dbReference type="FunCoup" id="A0A7M7K7Q3">
    <property type="interactions" value="1376"/>
</dbReference>
<dbReference type="EnsemblMetazoa" id="XM_022807006">
    <property type="protein sequence ID" value="XP_022662741"/>
    <property type="gene ID" value="LOC111250962"/>
</dbReference>
<feature type="domain" description="Letm1 RBD" evidence="10">
    <location>
        <begin position="156"/>
        <end position="392"/>
    </location>
</feature>
<feature type="region of interest" description="Disordered" evidence="8">
    <location>
        <begin position="362"/>
        <end position="397"/>
    </location>
</feature>
<dbReference type="GO" id="GO:0005743">
    <property type="term" value="C:mitochondrial inner membrane"/>
    <property type="evidence" value="ECO:0007669"/>
    <property type="project" value="UniProtKB-SubCell"/>
</dbReference>
<evidence type="ECO:0000313" key="12">
    <source>
        <dbReference type="Proteomes" id="UP000594260"/>
    </source>
</evidence>
<keyword evidence="5 7" id="KW-0496">Mitochondrion</keyword>
<dbReference type="AlphaFoldDB" id="A0A7M7K7Q3"/>
<comment type="subcellular location">
    <subcellularLocation>
        <location evidence="1">Mitochondrion inner membrane</location>
        <topology evidence="1">Single-pass membrane protein</topology>
    </subcellularLocation>
</comment>
<proteinExistence type="predicted"/>
<dbReference type="KEGG" id="vde:111250962"/>
<dbReference type="GeneID" id="111250962"/>
<evidence type="ECO:0000256" key="8">
    <source>
        <dbReference type="SAM" id="MobiDB-lite"/>
    </source>
</evidence>
<reference evidence="11" key="1">
    <citation type="submission" date="2021-01" db="UniProtKB">
        <authorList>
            <consortium name="EnsemblMetazoa"/>
        </authorList>
    </citation>
    <scope>IDENTIFICATION</scope>
</reference>
<dbReference type="RefSeq" id="XP_022662740.1">
    <property type="nucleotide sequence ID" value="XM_022807005.1"/>
</dbReference>
<accession>A0A7M7K7Q3</accession>
<dbReference type="RefSeq" id="XP_022662741.1">
    <property type="nucleotide sequence ID" value="XM_022807006.1"/>
</dbReference>
<keyword evidence="12" id="KW-1185">Reference proteome</keyword>
<dbReference type="EnsemblMetazoa" id="XM_022807005">
    <property type="protein sequence ID" value="XP_022662740"/>
    <property type="gene ID" value="LOC111250962"/>
</dbReference>
<evidence type="ECO:0000256" key="9">
    <source>
        <dbReference type="SAM" id="Phobius"/>
    </source>
</evidence>
<feature type="transmembrane region" description="Helical" evidence="9">
    <location>
        <begin position="122"/>
        <end position="145"/>
    </location>
</feature>
<dbReference type="PANTHER" id="PTHR14009:SF13">
    <property type="entry name" value="LETM1 DOMAIN-CONTAINING PROTEIN 1"/>
    <property type="match status" value="1"/>
</dbReference>